<keyword evidence="3" id="KW-1185">Reference proteome</keyword>
<evidence type="ECO:0008006" key="4">
    <source>
        <dbReference type="Google" id="ProtNLM"/>
    </source>
</evidence>
<dbReference type="SUPFAM" id="SSF51735">
    <property type="entry name" value="NAD(P)-binding Rossmann-fold domains"/>
    <property type="match status" value="1"/>
</dbReference>
<evidence type="ECO:0000256" key="1">
    <source>
        <dbReference type="ARBA" id="ARBA00023002"/>
    </source>
</evidence>
<organism evidence="2 3">
    <name type="scientific">Paraconiothyrium brasiliense</name>
    <dbReference type="NCBI Taxonomy" id="300254"/>
    <lineage>
        <taxon>Eukaryota</taxon>
        <taxon>Fungi</taxon>
        <taxon>Dikarya</taxon>
        <taxon>Ascomycota</taxon>
        <taxon>Pezizomycotina</taxon>
        <taxon>Dothideomycetes</taxon>
        <taxon>Pleosporomycetidae</taxon>
        <taxon>Pleosporales</taxon>
        <taxon>Massarineae</taxon>
        <taxon>Didymosphaeriaceae</taxon>
        <taxon>Paraconiothyrium</taxon>
    </lineage>
</organism>
<name>A0ABR3S6J7_9PLEO</name>
<proteinExistence type="predicted"/>
<dbReference type="EMBL" id="JAKJXO020000001">
    <property type="protein sequence ID" value="KAL1612285.1"/>
    <property type="molecule type" value="Genomic_DNA"/>
</dbReference>
<dbReference type="InterPro" id="IPR002347">
    <property type="entry name" value="SDR_fam"/>
</dbReference>
<evidence type="ECO:0000313" key="3">
    <source>
        <dbReference type="Proteomes" id="UP001521785"/>
    </source>
</evidence>
<dbReference type="InterPro" id="IPR036291">
    <property type="entry name" value="NAD(P)-bd_dom_sf"/>
</dbReference>
<gene>
    <name evidence="2" type="ORF">SLS60_000509</name>
</gene>
<dbReference type="PANTHER" id="PTHR43157:SF31">
    <property type="entry name" value="PHOSPHATIDYLINOSITOL-GLYCAN BIOSYNTHESIS CLASS F PROTEIN"/>
    <property type="match status" value="1"/>
</dbReference>
<dbReference type="Proteomes" id="UP001521785">
    <property type="component" value="Unassembled WGS sequence"/>
</dbReference>
<evidence type="ECO:0000313" key="2">
    <source>
        <dbReference type="EMBL" id="KAL1612285.1"/>
    </source>
</evidence>
<protein>
    <recommendedName>
        <fullName evidence="4">NAD(P)-binding protein</fullName>
    </recommendedName>
</protein>
<dbReference type="PANTHER" id="PTHR43157">
    <property type="entry name" value="PHOSPHATIDYLINOSITOL-GLYCAN BIOSYNTHESIS CLASS F PROTEIN-RELATED"/>
    <property type="match status" value="1"/>
</dbReference>
<sequence length="325" mass="35646">MPGAISFIKDQYTTLDLPTPPPNITDSCYIVTGANTGLGYECTRHLLSMGVGRIILAVRTPSKGDAALATLRRETGRSAAGEVWQLDLASLDSVEAFSKRLANLDRLDALICNAGVIMSQYRAVEGRETTLQVNVVATMLLAFRAMPKLQESAKKFGIQPRLTIVSSDQAFSDNVKLCVEKIGGDGNVFDVLSEEQNFNAIATYVCPDSSSLSSREKTARRHWIMLTRSTPCRYPRTKLLEIYIVRELAGLLHLSSSSVIVNTVSPGLCYSELDRNQGFLMKILVKVFRALLARSTEKGSRTLLQAGFAGPDSHGKYCSECKIRE</sequence>
<comment type="caution">
    <text evidence="2">The sequence shown here is derived from an EMBL/GenBank/DDBJ whole genome shotgun (WGS) entry which is preliminary data.</text>
</comment>
<reference evidence="2 3" key="1">
    <citation type="submission" date="2024-02" db="EMBL/GenBank/DDBJ databases">
        <title>De novo assembly and annotation of 12 fungi associated with fruit tree decline syndrome in Ontario, Canada.</title>
        <authorList>
            <person name="Sulman M."/>
            <person name="Ellouze W."/>
            <person name="Ilyukhin E."/>
        </authorList>
    </citation>
    <scope>NUCLEOTIDE SEQUENCE [LARGE SCALE GENOMIC DNA]</scope>
    <source>
        <strain evidence="2 3">M42-189</strain>
    </source>
</reference>
<dbReference type="PRINTS" id="PR00081">
    <property type="entry name" value="GDHRDH"/>
</dbReference>
<keyword evidence="1" id="KW-0560">Oxidoreductase</keyword>
<accession>A0ABR3S6J7</accession>
<dbReference type="Gene3D" id="3.40.50.720">
    <property type="entry name" value="NAD(P)-binding Rossmann-like Domain"/>
    <property type="match status" value="1"/>
</dbReference>
<dbReference type="Pfam" id="PF00106">
    <property type="entry name" value="adh_short"/>
    <property type="match status" value="1"/>
</dbReference>